<protein>
    <submittedName>
        <fullName evidence="2">Uncharacterized protein</fullName>
    </submittedName>
</protein>
<evidence type="ECO:0000313" key="3">
    <source>
        <dbReference type="Proteomes" id="UP000005239"/>
    </source>
</evidence>
<reference evidence="2" key="2">
    <citation type="submission" date="2022-06" db="UniProtKB">
        <authorList>
            <consortium name="EnsemblMetazoa"/>
        </authorList>
    </citation>
    <scope>IDENTIFICATION</scope>
    <source>
        <strain evidence="2">PS312</strain>
    </source>
</reference>
<sequence length="163" mass="18592">MGKEKSFPKWEYLVQRCGSGVGRRGHRRLIHGAARGAEWSSGRSLRESLSAEQRRGERIIGAGGYDDSHRNDARRKMTVFCREEEAAREEEGETGRERKRWGNGRRKGLRDEPSHLWEDDLRGGSDARRAILGSSDARKHECSDMVAHPNLEEGEVDDDMREC</sequence>
<keyword evidence="3" id="KW-1185">Reference proteome</keyword>
<gene>
    <name evidence="2" type="primary">WBGene00284638</name>
</gene>
<name>A0A2A6B2W4_PRIPA</name>
<organism evidence="2 3">
    <name type="scientific">Pristionchus pacificus</name>
    <name type="common">Parasitic nematode worm</name>
    <dbReference type="NCBI Taxonomy" id="54126"/>
    <lineage>
        <taxon>Eukaryota</taxon>
        <taxon>Metazoa</taxon>
        <taxon>Ecdysozoa</taxon>
        <taxon>Nematoda</taxon>
        <taxon>Chromadorea</taxon>
        <taxon>Rhabditida</taxon>
        <taxon>Rhabditina</taxon>
        <taxon>Diplogasteromorpha</taxon>
        <taxon>Diplogasteroidea</taxon>
        <taxon>Neodiplogasteridae</taxon>
        <taxon>Pristionchus</taxon>
    </lineage>
</organism>
<evidence type="ECO:0000256" key="1">
    <source>
        <dbReference type="SAM" id="MobiDB-lite"/>
    </source>
</evidence>
<accession>A0A8R1V207</accession>
<feature type="region of interest" description="Disordered" evidence="1">
    <location>
        <begin position="84"/>
        <end position="163"/>
    </location>
</feature>
<feature type="compositionally biased region" description="Acidic residues" evidence="1">
    <location>
        <begin position="152"/>
        <end position="163"/>
    </location>
</feature>
<feature type="compositionally biased region" description="Basic and acidic residues" evidence="1">
    <location>
        <begin position="109"/>
        <end position="129"/>
    </location>
</feature>
<feature type="compositionally biased region" description="Basic residues" evidence="1">
    <location>
        <begin position="97"/>
        <end position="108"/>
    </location>
</feature>
<proteinExistence type="predicted"/>
<dbReference type="AlphaFoldDB" id="A0A2A6B2W4"/>
<reference evidence="3" key="1">
    <citation type="journal article" date="2008" name="Nat. Genet.">
        <title>The Pristionchus pacificus genome provides a unique perspective on nematode lifestyle and parasitism.</title>
        <authorList>
            <person name="Dieterich C."/>
            <person name="Clifton S.W."/>
            <person name="Schuster L.N."/>
            <person name="Chinwalla A."/>
            <person name="Delehaunty K."/>
            <person name="Dinkelacker I."/>
            <person name="Fulton L."/>
            <person name="Fulton R."/>
            <person name="Godfrey J."/>
            <person name="Minx P."/>
            <person name="Mitreva M."/>
            <person name="Roeseler W."/>
            <person name="Tian H."/>
            <person name="Witte H."/>
            <person name="Yang S.P."/>
            <person name="Wilson R.K."/>
            <person name="Sommer R.J."/>
        </authorList>
    </citation>
    <scope>NUCLEOTIDE SEQUENCE [LARGE SCALE GENOMIC DNA]</scope>
    <source>
        <strain evidence="3">PS312</strain>
    </source>
</reference>
<evidence type="ECO:0000313" key="2">
    <source>
        <dbReference type="EnsemblMetazoa" id="PPA46269.1"/>
    </source>
</evidence>
<dbReference type="EnsemblMetazoa" id="PPA46269.1">
    <property type="protein sequence ID" value="PPA46269.1"/>
    <property type="gene ID" value="WBGene00284638"/>
</dbReference>
<dbReference type="Proteomes" id="UP000005239">
    <property type="component" value="Unassembled WGS sequence"/>
</dbReference>
<accession>A0A2A6B2W4</accession>